<dbReference type="InterPro" id="IPR010985">
    <property type="entry name" value="Ribbon_hlx_hlx"/>
</dbReference>
<evidence type="ECO:0008006" key="3">
    <source>
        <dbReference type="Google" id="ProtNLM"/>
    </source>
</evidence>
<proteinExistence type="predicted"/>
<evidence type="ECO:0000313" key="1">
    <source>
        <dbReference type="EMBL" id="SAL63978.1"/>
    </source>
</evidence>
<gene>
    <name evidence="1" type="ORF">AWB70_05911</name>
</gene>
<name>A0A158J565_CABCO</name>
<accession>A0A158J565</accession>
<evidence type="ECO:0000313" key="2">
    <source>
        <dbReference type="Proteomes" id="UP000054740"/>
    </source>
</evidence>
<protein>
    <recommendedName>
        <fullName evidence="3">RHH-type rel operon transcriptional repressor/antitoxin RelB</fullName>
    </recommendedName>
</protein>
<dbReference type="SUPFAM" id="SSF47598">
    <property type="entry name" value="Ribbon-helix-helix"/>
    <property type="match status" value="1"/>
</dbReference>
<keyword evidence="2" id="KW-1185">Reference proteome</keyword>
<dbReference type="GO" id="GO:0006355">
    <property type="term" value="P:regulation of DNA-templated transcription"/>
    <property type="evidence" value="ECO:0007669"/>
    <property type="project" value="InterPro"/>
</dbReference>
<dbReference type="RefSeq" id="WP_053570729.1">
    <property type="nucleotide sequence ID" value="NZ_FCNY02000020.1"/>
</dbReference>
<dbReference type="AlphaFoldDB" id="A0A158J565"/>
<dbReference type="EMBL" id="FCNY02000020">
    <property type="protein sequence ID" value="SAL63978.1"/>
    <property type="molecule type" value="Genomic_DNA"/>
</dbReference>
<organism evidence="1 2">
    <name type="scientific">Caballeronia cordobensis</name>
    <name type="common">Burkholderia cordobensis</name>
    <dbReference type="NCBI Taxonomy" id="1353886"/>
    <lineage>
        <taxon>Bacteria</taxon>
        <taxon>Pseudomonadati</taxon>
        <taxon>Pseudomonadota</taxon>
        <taxon>Betaproteobacteria</taxon>
        <taxon>Burkholderiales</taxon>
        <taxon>Burkholderiaceae</taxon>
        <taxon>Caballeronia</taxon>
    </lineage>
</organism>
<sequence length="94" mass="10547">MRRTAENKLKVVAVRVDPQFEQRLRLLAEVTGRKQSFFLQQMIENGIGAMEETWLPPELLEQVRSGTLPALQQDRIATADLFGDSSSGESEQAS</sequence>
<reference evidence="2" key="1">
    <citation type="submission" date="2016-01" db="EMBL/GenBank/DDBJ databases">
        <authorList>
            <person name="Peeters C."/>
        </authorList>
    </citation>
    <scope>NUCLEOTIDE SEQUENCE [LARGE SCALE GENOMIC DNA]</scope>
</reference>
<dbReference type="Proteomes" id="UP000054740">
    <property type="component" value="Unassembled WGS sequence"/>
</dbReference>